<evidence type="ECO:0000313" key="3">
    <source>
        <dbReference type="Proteomes" id="UP000314294"/>
    </source>
</evidence>
<protein>
    <submittedName>
        <fullName evidence="2">Uncharacterized protein</fullName>
    </submittedName>
</protein>
<evidence type="ECO:0000256" key="1">
    <source>
        <dbReference type="SAM" id="MobiDB-lite"/>
    </source>
</evidence>
<feature type="region of interest" description="Disordered" evidence="1">
    <location>
        <begin position="1"/>
        <end position="33"/>
    </location>
</feature>
<proteinExistence type="predicted"/>
<comment type="caution">
    <text evidence="2">The sequence shown here is derived from an EMBL/GenBank/DDBJ whole genome shotgun (WGS) entry which is preliminary data.</text>
</comment>
<dbReference type="Proteomes" id="UP000314294">
    <property type="component" value="Unassembled WGS sequence"/>
</dbReference>
<sequence>MVCAHGSPTSSPTSPVSPHPVPQSITRRPLGSAWRRVSEEQRGECDGLYAECAISSQRDVSTDKTAWLLSWLQWKCLRFSPSAVLLPAYTII</sequence>
<name>A0A4Z2JA61_9TELE</name>
<evidence type="ECO:0000313" key="2">
    <source>
        <dbReference type="EMBL" id="TNN87000.1"/>
    </source>
</evidence>
<accession>A0A4Z2JA61</accession>
<dbReference type="AlphaFoldDB" id="A0A4Z2JA61"/>
<keyword evidence="3" id="KW-1185">Reference proteome</keyword>
<organism evidence="2 3">
    <name type="scientific">Liparis tanakae</name>
    <name type="common">Tanaka's snailfish</name>
    <dbReference type="NCBI Taxonomy" id="230148"/>
    <lineage>
        <taxon>Eukaryota</taxon>
        <taxon>Metazoa</taxon>
        <taxon>Chordata</taxon>
        <taxon>Craniata</taxon>
        <taxon>Vertebrata</taxon>
        <taxon>Euteleostomi</taxon>
        <taxon>Actinopterygii</taxon>
        <taxon>Neopterygii</taxon>
        <taxon>Teleostei</taxon>
        <taxon>Neoteleostei</taxon>
        <taxon>Acanthomorphata</taxon>
        <taxon>Eupercaria</taxon>
        <taxon>Perciformes</taxon>
        <taxon>Cottioidei</taxon>
        <taxon>Cottales</taxon>
        <taxon>Liparidae</taxon>
        <taxon>Liparis</taxon>
    </lineage>
</organism>
<dbReference type="EMBL" id="SRLO01000012">
    <property type="protein sequence ID" value="TNN87000.1"/>
    <property type="molecule type" value="Genomic_DNA"/>
</dbReference>
<gene>
    <name evidence="2" type="ORF">EYF80_002755</name>
</gene>
<reference evidence="2 3" key="1">
    <citation type="submission" date="2019-03" db="EMBL/GenBank/DDBJ databases">
        <title>First draft genome of Liparis tanakae, snailfish: a comprehensive survey of snailfish specific genes.</title>
        <authorList>
            <person name="Kim W."/>
            <person name="Song I."/>
            <person name="Jeong J.-H."/>
            <person name="Kim D."/>
            <person name="Kim S."/>
            <person name="Ryu S."/>
            <person name="Song J.Y."/>
            <person name="Lee S.K."/>
        </authorList>
    </citation>
    <scope>NUCLEOTIDE SEQUENCE [LARGE SCALE GENOMIC DNA]</scope>
    <source>
        <tissue evidence="2">Muscle</tissue>
    </source>
</reference>